<reference evidence="10 11" key="1">
    <citation type="submission" date="2017-02" db="EMBL/GenBank/DDBJ databases">
        <authorList>
            <person name="Peterson S.W."/>
        </authorList>
    </citation>
    <scope>NUCLEOTIDE SEQUENCE [LARGE SCALE GENOMIC DNA]</scope>
    <source>
        <strain evidence="10 11">CECT 9027</strain>
    </source>
</reference>
<dbReference type="InterPro" id="IPR013780">
    <property type="entry name" value="Glyco_hydro_b"/>
</dbReference>
<dbReference type="SUPFAM" id="SSF51445">
    <property type="entry name" value="(Trans)glycosidases"/>
    <property type="match status" value="1"/>
</dbReference>
<keyword evidence="4 5" id="KW-0326">Glycosidase</keyword>
<protein>
    <recommendedName>
        <fullName evidence="2 5">Alpha-galactosidase</fullName>
        <ecNumber evidence="2 5">3.2.1.22</ecNumber>
    </recommendedName>
</protein>
<evidence type="ECO:0000256" key="1">
    <source>
        <dbReference type="ARBA" id="ARBA00001255"/>
    </source>
</evidence>
<dbReference type="STRING" id="1918946.VPAL9027_01340"/>
<feature type="binding site" evidence="7">
    <location>
        <position position="165"/>
    </location>
    <ligand>
        <name>substrate</name>
    </ligand>
</feature>
<keyword evidence="11" id="KW-1185">Reference proteome</keyword>
<sequence>MDTQFYQLKGTCSQLIVQVNEVAEIVYYGRILKSGMEAGNALTALARPIPYGRLDDDIPVSLNPQLARGQFGSPGLEGHRNGQQWAPEFIITAVHHTERELVIESQDQRAQLQLSVSVTLDQHDVLQMQQTLTNIGEKGYSVTRLANTIPLPERASEVLSYYGRWVKEFQQTRTALTAGGFIQENRRGRTSHEHYPAFMVGPSGFNDEQGEVWGAHLAWSGNHRMKVDVKADGRRVVQAEALYLPGEIYLESDASITTPRLYMSYSDAGLNGMSQQFHNHVRQEILQSRVSKPRPVHLNTWEGIYFDHDPDYIMQMATQSKEIGVERFIIDDGWFAGRNDDTSSLGDWFIDEGKYPHGLLPLIEHVHNLGMEFGLWFEPEMVNPLSELYRRHPEWVLGVDGYQPPTGRHQYVLDLQNPAVFDYLYERLDHFLSTYPIDYIKWDMNREIVQPGHGGVASGVGQVNAYYALLDKLNAAHPHVEIESCAAGGGRIDYEVLTRTHRFWTSDNNDALERQQIQKGFSYFFPPEVMGSHIGATHSHSTRRTHAMSLRGISAIFGHMGLELDPVKASREEKAAFHYYVELHKQWRDMLHHGVTYRLNLDDAQQQQGVVVVAKDKSQALMAITQLGMGTYSLSGRLRIPGLEPEKHYQITLIDAPQGVNDIVNRQPQWMQETVTLSGEWLCHVGIAMPLFDPETAVLIGLQHIVS</sequence>
<dbReference type="PANTHER" id="PTHR43053">
    <property type="entry name" value="GLYCOSIDASE FAMILY 31"/>
    <property type="match status" value="1"/>
</dbReference>
<evidence type="ECO:0000313" key="11">
    <source>
        <dbReference type="Proteomes" id="UP000189475"/>
    </source>
</evidence>
<dbReference type="InterPro" id="IPR050985">
    <property type="entry name" value="Alpha-glycosidase_related"/>
</dbReference>
<feature type="binding site" evidence="7">
    <location>
        <position position="408"/>
    </location>
    <ligand>
        <name>substrate</name>
    </ligand>
</feature>
<feature type="binding site" evidence="7">
    <location>
        <begin position="441"/>
        <end position="445"/>
    </location>
    <ligand>
        <name>substrate</name>
    </ligand>
</feature>
<dbReference type="PROSITE" id="PS00512">
    <property type="entry name" value="ALPHA_GALACTOSIDASE"/>
    <property type="match status" value="1"/>
</dbReference>
<dbReference type="InterPro" id="IPR031704">
    <property type="entry name" value="Glyco_hydro_36_N"/>
</dbReference>
<feature type="domain" description="Glycosyl hydrolase family 36 C-terminal" evidence="8">
    <location>
        <begin position="610"/>
        <end position="691"/>
    </location>
</feature>
<dbReference type="Pfam" id="PF02065">
    <property type="entry name" value="Melibiase"/>
    <property type="match status" value="1"/>
</dbReference>
<dbReference type="Proteomes" id="UP000189475">
    <property type="component" value="Unassembled WGS sequence"/>
</dbReference>
<dbReference type="InterPro" id="IPR031705">
    <property type="entry name" value="Glyco_hydro_36_C"/>
</dbReference>
<dbReference type="CDD" id="cd14791">
    <property type="entry name" value="GH36"/>
    <property type="match status" value="1"/>
</dbReference>
<feature type="binding site" evidence="7">
    <location>
        <position position="485"/>
    </location>
    <ligand>
        <name>substrate</name>
    </ligand>
</feature>
<accession>A0A1R4B381</accession>
<dbReference type="PIRSF" id="PIRSF005536">
    <property type="entry name" value="Agal"/>
    <property type="match status" value="1"/>
</dbReference>
<dbReference type="FunFam" id="3.20.20.70:FF:000118">
    <property type="entry name" value="Alpha-galactosidase"/>
    <property type="match status" value="1"/>
</dbReference>
<evidence type="ECO:0000259" key="8">
    <source>
        <dbReference type="Pfam" id="PF16874"/>
    </source>
</evidence>
<dbReference type="RefSeq" id="WP_077313423.1">
    <property type="nucleotide sequence ID" value="NZ_AP024887.1"/>
</dbReference>
<dbReference type="Pfam" id="PF16875">
    <property type="entry name" value="Glyco_hydro_36N"/>
    <property type="match status" value="1"/>
</dbReference>
<feature type="binding site" evidence="7">
    <location>
        <begin position="331"/>
        <end position="332"/>
    </location>
    <ligand>
        <name>substrate</name>
    </ligand>
</feature>
<dbReference type="InterPro" id="IPR038417">
    <property type="entry name" value="Alpga-gal_N_sf"/>
</dbReference>
<dbReference type="InterPro" id="IPR000111">
    <property type="entry name" value="Glyco_hydro_27/36_CS"/>
</dbReference>
<dbReference type="GO" id="GO:0004557">
    <property type="term" value="F:alpha-galactosidase activity"/>
    <property type="evidence" value="ECO:0007669"/>
    <property type="project" value="UniProtKB-UniRule"/>
</dbReference>
<dbReference type="PRINTS" id="PR00743">
    <property type="entry name" value="GLHYDRLASE36"/>
</dbReference>
<evidence type="ECO:0000256" key="5">
    <source>
        <dbReference type="PIRNR" id="PIRNR005536"/>
    </source>
</evidence>
<feature type="binding site" evidence="7">
    <location>
        <position position="507"/>
    </location>
    <ligand>
        <name>substrate</name>
    </ligand>
</feature>
<dbReference type="GO" id="GO:0016052">
    <property type="term" value="P:carbohydrate catabolic process"/>
    <property type="evidence" value="ECO:0007669"/>
    <property type="project" value="InterPro"/>
</dbReference>
<dbReference type="Gene3D" id="2.70.98.60">
    <property type="entry name" value="alpha-galactosidase from lactobacil brevis"/>
    <property type="match status" value="1"/>
</dbReference>
<name>A0A1R4B381_9VIBR</name>
<dbReference type="InterPro" id="IPR017853">
    <property type="entry name" value="GH"/>
</dbReference>
<comment type="catalytic activity">
    <reaction evidence="1 5">
        <text>Hydrolysis of terminal, non-reducing alpha-D-galactose residues in alpha-D-galactosides, including galactose oligosaccharides, galactomannans and galactolipids.</text>
        <dbReference type="EC" id="3.2.1.22"/>
    </reaction>
</comment>
<feature type="domain" description="Glycosyl hydrolase family 36 N-terminal" evidence="9">
    <location>
        <begin position="24"/>
        <end position="248"/>
    </location>
</feature>
<dbReference type="OrthoDB" id="9758822at2"/>
<evidence type="ECO:0000256" key="6">
    <source>
        <dbReference type="PIRSR" id="PIRSR005536-1"/>
    </source>
</evidence>
<evidence type="ECO:0000313" key="10">
    <source>
        <dbReference type="EMBL" id="SJL83374.1"/>
    </source>
</evidence>
<dbReference type="Pfam" id="PF16874">
    <property type="entry name" value="Glyco_hydro_36C"/>
    <property type="match status" value="1"/>
</dbReference>
<dbReference type="EC" id="3.2.1.22" evidence="2 5"/>
<evidence type="ECO:0000256" key="2">
    <source>
        <dbReference type="ARBA" id="ARBA00012755"/>
    </source>
</evidence>
<keyword evidence="3 5" id="KW-0378">Hydrolase</keyword>
<proteinExistence type="inferred from homology"/>
<dbReference type="Gene3D" id="2.60.40.1180">
    <property type="entry name" value="Golgi alpha-mannosidase II"/>
    <property type="match status" value="1"/>
</dbReference>
<dbReference type="AlphaFoldDB" id="A0A1R4B381"/>
<dbReference type="InterPro" id="IPR013785">
    <property type="entry name" value="Aldolase_TIM"/>
</dbReference>
<comment type="similarity">
    <text evidence="5">Belongs to the glycosyl hydrolase.</text>
</comment>
<dbReference type="InterPro" id="IPR002252">
    <property type="entry name" value="Glyco_hydro_36"/>
</dbReference>
<feature type="active site" description="Proton donor" evidence="6">
    <location>
        <position position="507"/>
    </location>
</feature>
<dbReference type="PANTHER" id="PTHR43053:SF3">
    <property type="entry name" value="ALPHA-GALACTOSIDASE C-RELATED"/>
    <property type="match status" value="1"/>
</dbReference>
<evidence type="ECO:0000256" key="7">
    <source>
        <dbReference type="PIRSR" id="PIRSR005536-2"/>
    </source>
</evidence>
<evidence type="ECO:0000256" key="4">
    <source>
        <dbReference type="ARBA" id="ARBA00023295"/>
    </source>
</evidence>
<evidence type="ECO:0000256" key="3">
    <source>
        <dbReference type="ARBA" id="ARBA00022801"/>
    </source>
</evidence>
<dbReference type="Gene3D" id="3.20.20.70">
    <property type="entry name" value="Aldolase class I"/>
    <property type="match status" value="1"/>
</dbReference>
<evidence type="ECO:0000259" key="9">
    <source>
        <dbReference type="Pfam" id="PF16875"/>
    </source>
</evidence>
<gene>
    <name evidence="10" type="primary">rafA</name>
    <name evidence="10" type="ORF">VPAL9027_01340</name>
</gene>
<feature type="active site" description="Nucleophile" evidence="6">
    <location>
        <position position="443"/>
    </location>
</feature>
<organism evidence="10 11">
    <name type="scientific">Vibrio palustris</name>
    <dbReference type="NCBI Taxonomy" id="1918946"/>
    <lineage>
        <taxon>Bacteria</taxon>
        <taxon>Pseudomonadati</taxon>
        <taxon>Pseudomonadota</taxon>
        <taxon>Gammaproteobacteria</taxon>
        <taxon>Vibrionales</taxon>
        <taxon>Vibrionaceae</taxon>
        <taxon>Vibrio</taxon>
    </lineage>
</organism>
<dbReference type="EMBL" id="FUFT01000002">
    <property type="protein sequence ID" value="SJL83374.1"/>
    <property type="molecule type" value="Genomic_DNA"/>
</dbReference>